<dbReference type="InterPro" id="IPR027417">
    <property type="entry name" value="P-loop_NTPase"/>
</dbReference>
<keyword evidence="3" id="KW-1185">Reference proteome</keyword>
<dbReference type="RefSeq" id="WP_344931588.1">
    <property type="nucleotide sequence ID" value="NZ_BAABDM010000001.1"/>
</dbReference>
<evidence type="ECO:0000313" key="2">
    <source>
        <dbReference type="EMBL" id="GAA4081947.1"/>
    </source>
</evidence>
<dbReference type="PANTHER" id="PTHR43718">
    <property type="entry name" value="LON PROTEASE"/>
    <property type="match status" value="1"/>
</dbReference>
<gene>
    <name evidence="2" type="ORF">GCM10022414_00400</name>
</gene>
<dbReference type="InterPro" id="IPR003959">
    <property type="entry name" value="ATPase_AAA_core"/>
</dbReference>
<dbReference type="SUPFAM" id="SSF52540">
    <property type="entry name" value="P-loop containing nucleoside triphosphate hydrolases"/>
    <property type="match status" value="1"/>
</dbReference>
<dbReference type="Pfam" id="PF00004">
    <property type="entry name" value="AAA"/>
    <property type="match status" value="1"/>
</dbReference>
<dbReference type="EMBL" id="BAABDM010000001">
    <property type="protein sequence ID" value="GAA4081947.1"/>
    <property type="molecule type" value="Genomic_DNA"/>
</dbReference>
<dbReference type="InterPro" id="IPR027065">
    <property type="entry name" value="Lon_Prtase"/>
</dbReference>
<evidence type="ECO:0000313" key="3">
    <source>
        <dbReference type="Proteomes" id="UP001500392"/>
    </source>
</evidence>
<dbReference type="InterPro" id="IPR003593">
    <property type="entry name" value="AAA+_ATPase"/>
</dbReference>
<reference evidence="3" key="1">
    <citation type="journal article" date="2019" name="Int. J. Syst. Evol. Microbiol.">
        <title>The Global Catalogue of Microorganisms (GCM) 10K type strain sequencing project: providing services to taxonomists for standard genome sequencing and annotation.</title>
        <authorList>
            <consortium name="The Broad Institute Genomics Platform"/>
            <consortium name="The Broad Institute Genome Sequencing Center for Infectious Disease"/>
            <person name="Wu L."/>
            <person name="Ma J."/>
        </authorList>
    </citation>
    <scope>NUCLEOTIDE SEQUENCE [LARGE SCALE GENOMIC DNA]</scope>
    <source>
        <strain evidence="3">JCM 17304</strain>
    </source>
</reference>
<proteinExistence type="predicted"/>
<dbReference type="Gene3D" id="3.40.50.300">
    <property type="entry name" value="P-loop containing nucleotide triphosphate hydrolases"/>
    <property type="match status" value="1"/>
</dbReference>
<dbReference type="SMART" id="SM00382">
    <property type="entry name" value="AAA"/>
    <property type="match status" value="1"/>
</dbReference>
<dbReference type="PANTHER" id="PTHR43718:SF2">
    <property type="entry name" value="LON PROTEASE HOMOLOG, MITOCHONDRIAL"/>
    <property type="match status" value="1"/>
</dbReference>
<organism evidence="2 3">
    <name type="scientific">Zhongshania borealis</name>
    <dbReference type="NCBI Taxonomy" id="889488"/>
    <lineage>
        <taxon>Bacteria</taxon>
        <taxon>Pseudomonadati</taxon>
        <taxon>Pseudomonadota</taxon>
        <taxon>Gammaproteobacteria</taxon>
        <taxon>Cellvibrionales</taxon>
        <taxon>Spongiibacteraceae</taxon>
        <taxon>Zhongshania</taxon>
    </lineage>
</organism>
<sequence>MEHVIQRTIDFRPVLEGSFLKISPRDLADAEDEQWPDKAFGIDFIQKLGASRPRWLPTSEAINRVASLLEDMPHMFEFFDEVLTTMRLCERFEANRFTMPPMIINGPPGVGKSHAIFALSEALGISTSTIPMATVTARFALTGMERGWKDPQPGLLAKAAKNSDHINPIFVLDEFEKADFRSLGNTGGLETVFLEILERDSSRRFHEVYLEKELDLSEISFIGASNEIDRVPAALRSRVKQINVGYPEPESLVKMVKSILSKALRDDYGIDCITVDASEDVVEVFCGDFSPRTLRNNAGRILSPFVMKAEAGDCIQVSSKDLLGRCDSTDSVENRGIGFMAKF</sequence>
<comment type="caution">
    <text evidence="2">The sequence shown here is derived from an EMBL/GenBank/DDBJ whole genome shotgun (WGS) entry which is preliminary data.</text>
</comment>
<name>A0ABP7W7W8_9GAMM</name>
<protein>
    <recommendedName>
        <fullName evidence="1">AAA+ ATPase domain-containing protein</fullName>
    </recommendedName>
</protein>
<evidence type="ECO:0000259" key="1">
    <source>
        <dbReference type="SMART" id="SM00382"/>
    </source>
</evidence>
<feature type="domain" description="AAA+ ATPase" evidence="1">
    <location>
        <begin position="98"/>
        <end position="248"/>
    </location>
</feature>
<accession>A0ABP7W7W8</accession>
<dbReference type="Proteomes" id="UP001500392">
    <property type="component" value="Unassembled WGS sequence"/>
</dbReference>